<dbReference type="EMBL" id="AAWS01000097">
    <property type="protein sequence ID" value="EAY23918.1"/>
    <property type="molecule type" value="Genomic_DNA"/>
</dbReference>
<sequence length="293" mass="32283">MMHIKKYGLLSLLVFWGLSLLSVQKGQAQQDVQFTQYMFNGLAINPAYAGSRDVFSVTGLFRKQWTGIEGAPVTQTLSGHLPLIKDRIGLGLTLVNDKIGITNNFSMIGSYAFRIRFNTGVLAMGIQAAITQFRANFTDVRFSVDPTSTDPAFDQNINKTLPNFGTGLYYYTDRFYAGLSVPQLINWDLADGNISNARQSRHVFITAGYVFDVSPTVKIRPSLLAKYVSGAPFSIDINANVWLFDRFAVGGSYRIGDAVNLLAEARISNNISVGYAYDLPSPSWGGTIQVVMK</sequence>
<evidence type="ECO:0008006" key="3">
    <source>
        <dbReference type="Google" id="ProtNLM"/>
    </source>
</evidence>
<dbReference type="Proteomes" id="UP000004095">
    <property type="component" value="Unassembled WGS sequence"/>
</dbReference>
<organism evidence="1 2">
    <name type="scientific">Microscilla marina ATCC 23134</name>
    <dbReference type="NCBI Taxonomy" id="313606"/>
    <lineage>
        <taxon>Bacteria</taxon>
        <taxon>Pseudomonadati</taxon>
        <taxon>Bacteroidota</taxon>
        <taxon>Cytophagia</taxon>
        <taxon>Cytophagales</taxon>
        <taxon>Microscillaceae</taxon>
        <taxon>Microscilla</taxon>
    </lineage>
</organism>
<keyword evidence="2" id="KW-1185">Reference proteome</keyword>
<proteinExistence type="predicted"/>
<dbReference type="InterPro" id="IPR019861">
    <property type="entry name" value="PorP/SprF_Bacteroidetes"/>
</dbReference>
<name>A2A0C6_MICM2</name>
<accession>A2A0C6</accession>
<dbReference type="Pfam" id="PF11751">
    <property type="entry name" value="PorP_SprF"/>
    <property type="match status" value="1"/>
</dbReference>
<evidence type="ECO:0000313" key="1">
    <source>
        <dbReference type="EMBL" id="EAY23918.1"/>
    </source>
</evidence>
<protein>
    <recommendedName>
        <fullName evidence="3">Bacteroidetes-specific membrane protein</fullName>
    </recommendedName>
</protein>
<dbReference type="AlphaFoldDB" id="A2A0C6"/>
<gene>
    <name evidence="1" type="ORF">M23134_01294</name>
</gene>
<dbReference type="RefSeq" id="WP_002705955.1">
    <property type="nucleotide sequence ID" value="NZ_AAWS01000097.1"/>
</dbReference>
<evidence type="ECO:0000313" key="2">
    <source>
        <dbReference type="Proteomes" id="UP000004095"/>
    </source>
</evidence>
<comment type="caution">
    <text evidence="1">The sequence shown here is derived from an EMBL/GenBank/DDBJ whole genome shotgun (WGS) entry which is preliminary data.</text>
</comment>
<dbReference type="NCBIfam" id="TIGR03519">
    <property type="entry name" value="T9SS_PorP_fam"/>
    <property type="match status" value="1"/>
</dbReference>
<dbReference type="eggNOG" id="COG3064">
    <property type="taxonomic scope" value="Bacteria"/>
</dbReference>
<reference evidence="1 2" key="1">
    <citation type="submission" date="2007-01" db="EMBL/GenBank/DDBJ databases">
        <authorList>
            <person name="Haygood M."/>
            <person name="Podell S."/>
            <person name="Anderson C."/>
            <person name="Hopkinson B."/>
            <person name="Roe K."/>
            <person name="Barbeau K."/>
            <person name="Gaasterland T."/>
            <person name="Ferriera S."/>
            <person name="Johnson J."/>
            <person name="Kravitz S."/>
            <person name="Beeson K."/>
            <person name="Sutton G."/>
            <person name="Rogers Y.-H."/>
            <person name="Friedman R."/>
            <person name="Frazier M."/>
            <person name="Venter J.C."/>
        </authorList>
    </citation>
    <scope>NUCLEOTIDE SEQUENCE [LARGE SCALE GENOMIC DNA]</scope>
    <source>
        <strain evidence="1 2">ATCC 23134</strain>
    </source>
</reference>